<accession>A0A804LI83</accession>
<evidence type="ECO:0000313" key="3">
    <source>
        <dbReference type="Proteomes" id="UP000007305"/>
    </source>
</evidence>
<dbReference type="EnsemblPlants" id="Zm00001eb012870_T001">
    <property type="protein sequence ID" value="Zm00001eb012870_P001"/>
    <property type="gene ID" value="Zm00001eb012870"/>
</dbReference>
<name>A0A804LI83_MAIZE</name>
<dbReference type="Gramene" id="Zm00001eb012870_T001">
    <property type="protein sequence ID" value="Zm00001eb012870_P001"/>
    <property type="gene ID" value="Zm00001eb012870"/>
</dbReference>
<dbReference type="Pfam" id="PF13646">
    <property type="entry name" value="HEAT_2"/>
    <property type="match status" value="1"/>
</dbReference>
<evidence type="ECO:0000313" key="2">
    <source>
        <dbReference type="EnsemblPlants" id="Zm00001eb012870_P001"/>
    </source>
</evidence>
<dbReference type="InterPro" id="IPR016024">
    <property type="entry name" value="ARM-type_fold"/>
</dbReference>
<reference evidence="3" key="1">
    <citation type="submission" date="2015-12" db="EMBL/GenBank/DDBJ databases">
        <title>Update maize B73 reference genome by single molecule sequencing technologies.</title>
        <authorList>
            <consortium name="Maize Genome Sequencing Project"/>
            <person name="Ware D."/>
        </authorList>
    </citation>
    <scope>NUCLEOTIDE SEQUENCE [LARGE SCALE GENOMIC DNA]</scope>
    <source>
        <strain evidence="3">cv. B73</strain>
    </source>
</reference>
<dbReference type="PANTHER" id="PTHR20938:SF0">
    <property type="entry name" value="INTEGRATOR COMPLEX SUBUNIT 4"/>
    <property type="match status" value="1"/>
</dbReference>
<dbReference type="OrthoDB" id="18190at2759"/>
<reference evidence="2" key="3">
    <citation type="submission" date="2021-05" db="UniProtKB">
        <authorList>
            <consortium name="EnsemblPlants"/>
        </authorList>
    </citation>
    <scope>IDENTIFICATION</scope>
    <source>
        <strain evidence="2">cv. B73</strain>
    </source>
</reference>
<dbReference type="InterPro" id="IPR011989">
    <property type="entry name" value="ARM-like"/>
</dbReference>
<dbReference type="GO" id="GO:0010496">
    <property type="term" value="P:intercellular transport"/>
    <property type="evidence" value="ECO:0000318"/>
    <property type="project" value="GO_Central"/>
</dbReference>
<protein>
    <recommendedName>
        <fullName evidence="4">Protein SIEL</fullName>
    </recommendedName>
</protein>
<dbReference type="PANTHER" id="PTHR20938">
    <property type="entry name" value="INTEGRATOR COMPLEX SUBUNIT 4"/>
    <property type="match status" value="1"/>
</dbReference>
<feature type="region of interest" description="Disordered" evidence="1">
    <location>
        <begin position="1"/>
        <end position="52"/>
    </location>
</feature>
<sequence>MGDPHPLSSAHLTAAASSAREHRGPTNERLAASDPSTSFAKRPRVAAEPSDSGGCVPCVEADVRALVSVSGGIYPLARAGALRGLTAVLEKVDTSSCVSAAITDCCYKCAVELMRDDDNGVRLAVVRLVDACARNISARLDFDANGYGDLMDMIFLQLSSMARDMCTQVRMEAFAALGKMQRVSEGVLLQSLEKKVMKTDRMGVSIINGQKLPPKLKIPCAAGIFSHGVEDEFYEVRRTACKSLGALAKFSTQYTEKALDLLMDMMNDDTEAVRLQALEALFSMATYGCLSVQEKHMHMFLGLLVDANVLIRDAARKIFGLVNMPKLQIFKSAVDGLVTSLEKYPEEEDIYGIMFSIGKNHGSFSANIAKHLAKEITMASDGELILDKPRVKALLIVSISAPFSDDKHKQLGIPSIIFSYAIPLLEKISCALGEVDQDSLLSYLYHKGGMPFWENRSVSAEFGESESCNVETVKIGAHIENTAKEAKCLDEVLVMKSILEIVEGVWTMRMSCNVCEVRTIFRTCKEELRLLAENSSGSIGALLSFLSEYLDAILFIVEIWQLIQLDKPYTCGLTSLDILLERLDMSVRRMKYCYIGLNRVLEVQVLELSLIAHLCRLSKIAVCSKVVLGKVLWVINRLEDLCADGSCELSDFSGEIKKACDTNRIGDNLIGNINNLFQLFHLKPTTDFGMLKVISAMLRVCDNDSENPLQYICGLPVGVSFKISLWNISGHHRLWLRMTIGESVQHTFLEFSRFEGNDEVMSGSMVVPLYATPKTCSFVLRVCLVMECPSAGISTHQGGHGGPSDCVVQLSDELNVYFVSASQW</sequence>
<dbReference type="Proteomes" id="UP000007305">
    <property type="component" value="Chromosome 1"/>
</dbReference>
<feature type="compositionally biased region" description="Low complexity" evidence="1">
    <location>
        <begin position="7"/>
        <end position="18"/>
    </location>
</feature>
<dbReference type="InParanoid" id="A0A804LI83"/>
<gene>
    <name evidence="2" type="primary">LOC103634479</name>
</gene>
<dbReference type="GeneID" id="103634479"/>
<proteinExistence type="predicted"/>
<dbReference type="Gene3D" id="1.25.10.10">
    <property type="entry name" value="Leucine-rich Repeat Variant"/>
    <property type="match status" value="2"/>
</dbReference>
<evidence type="ECO:0000256" key="1">
    <source>
        <dbReference type="SAM" id="MobiDB-lite"/>
    </source>
</evidence>
<keyword evidence="3" id="KW-1185">Reference proteome</keyword>
<dbReference type="KEGG" id="zma:103634479"/>
<dbReference type="GO" id="GO:0005768">
    <property type="term" value="C:endosome"/>
    <property type="evidence" value="ECO:0000318"/>
    <property type="project" value="GO_Central"/>
</dbReference>
<dbReference type="RefSeq" id="XP_008654328.1">
    <property type="nucleotide sequence ID" value="XM_008656106.4"/>
</dbReference>
<evidence type="ECO:0008006" key="4">
    <source>
        <dbReference type="Google" id="ProtNLM"/>
    </source>
</evidence>
<reference evidence="2" key="2">
    <citation type="submission" date="2019-07" db="EMBL/GenBank/DDBJ databases">
        <authorList>
            <person name="Seetharam A."/>
            <person name="Woodhouse M."/>
            <person name="Cannon E."/>
        </authorList>
    </citation>
    <scope>NUCLEOTIDE SEQUENCE [LARGE SCALE GENOMIC DNA]</scope>
    <source>
        <strain evidence="2">cv. B73</strain>
    </source>
</reference>
<organism evidence="2 3">
    <name type="scientific">Zea mays</name>
    <name type="common">Maize</name>
    <dbReference type="NCBI Taxonomy" id="4577"/>
    <lineage>
        <taxon>Eukaryota</taxon>
        <taxon>Viridiplantae</taxon>
        <taxon>Streptophyta</taxon>
        <taxon>Embryophyta</taxon>
        <taxon>Tracheophyta</taxon>
        <taxon>Spermatophyta</taxon>
        <taxon>Magnoliopsida</taxon>
        <taxon>Liliopsida</taxon>
        <taxon>Poales</taxon>
        <taxon>Poaceae</taxon>
        <taxon>PACMAD clade</taxon>
        <taxon>Panicoideae</taxon>
        <taxon>Andropogonodae</taxon>
        <taxon>Andropogoneae</taxon>
        <taxon>Tripsacinae</taxon>
        <taxon>Zea</taxon>
    </lineage>
</organism>
<dbReference type="SUPFAM" id="SSF48371">
    <property type="entry name" value="ARM repeat"/>
    <property type="match status" value="1"/>
</dbReference>
<dbReference type="AlphaFoldDB" id="A0A804LI83"/>